<dbReference type="InterPro" id="IPR043504">
    <property type="entry name" value="Peptidase_S1_PA_chymotrypsin"/>
</dbReference>
<keyword evidence="3 4" id="KW-1015">Disulfide bond</keyword>
<dbReference type="Pfam" id="PF00089">
    <property type="entry name" value="Trypsin"/>
    <property type="match status" value="3"/>
</dbReference>
<evidence type="ECO:0000259" key="6">
    <source>
        <dbReference type="PROSITE" id="PS50240"/>
    </source>
</evidence>
<dbReference type="SMART" id="SM00020">
    <property type="entry name" value="Tryp_SPc"/>
    <property type="match status" value="1"/>
</dbReference>
<evidence type="ECO:0000256" key="2">
    <source>
        <dbReference type="ARBA" id="ARBA00022737"/>
    </source>
</evidence>
<dbReference type="FunFam" id="2.40.10.10:FF:000068">
    <property type="entry name" value="transmembrane protease serine 2"/>
    <property type="match status" value="1"/>
</dbReference>
<dbReference type="Pfam" id="PF00084">
    <property type="entry name" value="Sushi"/>
    <property type="match status" value="1"/>
</dbReference>
<gene>
    <name evidence="8" type="ORF">DSTB1V02_LOCUS8797</name>
</gene>
<accession>A0A7R8XJS8</accession>
<dbReference type="PROSITE" id="PS51450">
    <property type="entry name" value="LRR"/>
    <property type="match status" value="9"/>
</dbReference>
<dbReference type="SMART" id="SM00365">
    <property type="entry name" value="LRR_SD22"/>
    <property type="match status" value="7"/>
</dbReference>
<evidence type="ECO:0000313" key="8">
    <source>
        <dbReference type="EMBL" id="CAD7248996.1"/>
    </source>
</evidence>
<organism evidence="8">
    <name type="scientific">Darwinula stevensoni</name>
    <dbReference type="NCBI Taxonomy" id="69355"/>
    <lineage>
        <taxon>Eukaryota</taxon>
        <taxon>Metazoa</taxon>
        <taxon>Ecdysozoa</taxon>
        <taxon>Arthropoda</taxon>
        <taxon>Crustacea</taxon>
        <taxon>Oligostraca</taxon>
        <taxon>Ostracoda</taxon>
        <taxon>Podocopa</taxon>
        <taxon>Podocopida</taxon>
        <taxon>Darwinulocopina</taxon>
        <taxon>Darwinuloidea</taxon>
        <taxon>Darwinulidae</taxon>
        <taxon>Darwinula</taxon>
    </lineage>
</organism>
<dbReference type="InterPro" id="IPR018114">
    <property type="entry name" value="TRYPSIN_HIS"/>
</dbReference>
<dbReference type="GO" id="GO:0006508">
    <property type="term" value="P:proteolysis"/>
    <property type="evidence" value="ECO:0007669"/>
    <property type="project" value="UniProtKB-KW"/>
</dbReference>
<dbReference type="SUPFAM" id="SSF57535">
    <property type="entry name" value="Complement control module/SCR domain"/>
    <property type="match status" value="1"/>
</dbReference>
<dbReference type="Proteomes" id="UP000677054">
    <property type="component" value="Unassembled WGS sequence"/>
</dbReference>
<dbReference type="GO" id="GO:0004252">
    <property type="term" value="F:serine-type endopeptidase activity"/>
    <property type="evidence" value="ECO:0007669"/>
    <property type="project" value="InterPro"/>
</dbReference>
<dbReference type="InterPro" id="IPR009003">
    <property type="entry name" value="Peptidase_S1_PA"/>
</dbReference>
<dbReference type="PROSITE" id="PS50923">
    <property type="entry name" value="SUSHI"/>
    <property type="match status" value="2"/>
</dbReference>
<dbReference type="OrthoDB" id="660555at2759"/>
<dbReference type="PROSITE" id="PS50240">
    <property type="entry name" value="TRYPSIN_DOM"/>
    <property type="match status" value="2"/>
</dbReference>
<dbReference type="Gene3D" id="2.10.70.10">
    <property type="entry name" value="Complement Module, domain 1"/>
    <property type="match status" value="2"/>
</dbReference>
<dbReference type="InterPro" id="IPR001254">
    <property type="entry name" value="Trypsin_dom"/>
</dbReference>
<evidence type="ECO:0000256" key="1">
    <source>
        <dbReference type="ARBA" id="ARBA00022614"/>
    </source>
</evidence>
<dbReference type="EMBL" id="LR901611">
    <property type="protein sequence ID" value="CAD7248996.1"/>
    <property type="molecule type" value="Genomic_DNA"/>
</dbReference>
<dbReference type="PANTHER" id="PTHR24366:SF96">
    <property type="entry name" value="LEUCINE RICH REPEAT CONTAINING 53"/>
    <property type="match status" value="1"/>
</dbReference>
<protein>
    <submittedName>
        <fullName evidence="8">Uncharacterized protein</fullName>
    </submittedName>
</protein>
<dbReference type="SMART" id="SM00364">
    <property type="entry name" value="LRR_BAC"/>
    <property type="match status" value="16"/>
</dbReference>
<feature type="domain" description="Sushi" evidence="7">
    <location>
        <begin position="1030"/>
        <end position="1090"/>
    </location>
</feature>
<dbReference type="Pfam" id="PF12799">
    <property type="entry name" value="LRR_4"/>
    <property type="match status" value="1"/>
</dbReference>
<dbReference type="InterPro" id="IPR032675">
    <property type="entry name" value="LRR_dom_sf"/>
</dbReference>
<keyword evidence="5" id="KW-0645">Protease</keyword>
<keyword evidence="5" id="KW-0378">Hydrolase</keyword>
<dbReference type="SUPFAM" id="SSF50494">
    <property type="entry name" value="Trypsin-like serine proteases"/>
    <property type="match status" value="2"/>
</dbReference>
<dbReference type="AlphaFoldDB" id="A0A7R8XJS8"/>
<keyword evidence="5" id="KW-0720">Serine protease</keyword>
<evidence type="ECO:0000256" key="3">
    <source>
        <dbReference type="ARBA" id="ARBA00023157"/>
    </source>
</evidence>
<dbReference type="SMART" id="SM00369">
    <property type="entry name" value="LRR_TYP"/>
    <property type="match status" value="14"/>
</dbReference>
<feature type="domain" description="Peptidase S1" evidence="6">
    <location>
        <begin position="1052"/>
        <end position="1229"/>
    </location>
</feature>
<comment type="caution">
    <text evidence="4">Lacks conserved residue(s) required for the propagation of feature annotation.</text>
</comment>
<dbReference type="Gene3D" id="2.40.10.10">
    <property type="entry name" value="Trypsin-like serine proteases"/>
    <property type="match status" value="4"/>
</dbReference>
<keyword evidence="2" id="KW-0677">Repeat</keyword>
<dbReference type="PRINTS" id="PR00722">
    <property type="entry name" value="CHYMOTRYPSIN"/>
</dbReference>
<sequence length="1232" mass="139083">MEFEKWATPTLRILFLWGNSLTSVPAFKSNSLEELYISQNKITNVEFDKWATPKLRILKLASNSLTSVPAFKSSSLDELDLSHNKITNVDFDKWATPKLRKLFLRNNSLTSVPAFKSNSLEELDLSFNKIMYVEFDKWATPNLRILVLWENSLTSVPAFKSNSLEKLNLASNQITNVEFDKWATPNLRILALWGNSLTSVPAFKSNSVHGGFSASKSTGSKNLWTSTEVNLQHNKIATIDGRVLHRILKEMSQGDGFLRLDDNPIKCDCASYWLKFSPKMLEKVSGKCENGTDLRDLDLIESGVTGCEPPPHIKYGRFHFLSCSNEEGRYYTLRGPRVRTCVANEEWTGPDPLCEPECGRIKIPGASTQSLISGGMEAAPGAWPWQAAIYDDHEKDIICGGALIGRQWVLTAAHCVVDDDDVIAVRDVNDLFVYLGKHHRNISMDNEVAQKMKVTQIIMHEEYKHLEPDIALLKLHDSANITKRVQLVTGWGIDASNRATDVLTEVQLTVIPQHECRNTFDVIAETHPRTISRNTFCAGELNYSFSSGNDDEKEYKTLCKGDSGSPMVFASHSLLNSQWVIEGVVSHIYERPEQNCSNYEPGHYGAFTRVNRYGDPLVTFAIQGYHLYMGTGTRKGLLPALGGDVPAFKGDRMEELNLSRNKITNLELDKWATPKLRILSLSSNSLTSIPAFRSDSLEELYFYNNKITYVEMDKWTTPKLKKLWLNNNYLTSVPAIKSDRLEELNLGGNKITNVEFDKWATPKLRILKLSANSLTSVPAFKSDSLEELDLHRNRITNVEFDKWATPKLRILSLGGNSLTSIPAFKSDSLEELDLSYNNITNVEFDKWATPKLRKLSLGGNSLMSVPAFKSDSLEELDLHRNEITNVGFGKWATPKLRELGLSSNYLTSLPSFKSNSVRDGFPASKSKGSFNLWTSTKVHLQRNKIATIDGRVLHRILKEMSQGDGFLYLDDNPIKCDCASYWLKFSPEMLEKVSGKCENGTDLKNLDLMESGVTGCEPPPRIKYGRFSFLSCSNDEGSSKIETECIQDRRYLVGSKVNYTCKPYYILRGPRVRTCGANGEWTGRDPLCEPAHCVVDNYNEVRDANDFFVYLGKHHRNISMDQKVAQEIKVKQIIVHDQYTDLERDIALLKLYDSANITERVQLTVCKGDSGSPMVFASHSLLNSQWVVEGIVSHIYERPGQKCSNYEPGQYGVFTRVNRFVRWIEEIMSMNS</sequence>
<dbReference type="InterPro" id="IPR025875">
    <property type="entry name" value="Leu-rich_rpt_4"/>
</dbReference>
<dbReference type="InterPro" id="IPR000436">
    <property type="entry name" value="Sushi_SCR_CCP_dom"/>
</dbReference>
<dbReference type="InterPro" id="IPR003591">
    <property type="entry name" value="Leu-rich_rpt_typical-subtyp"/>
</dbReference>
<dbReference type="InterPro" id="IPR033116">
    <property type="entry name" value="TRYPSIN_SER"/>
</dbReference>
<feature type="domain" description="Peptidase S1" evidence="6">
    <location>
        <begin position="372"/>
        <end position="634"/>
    </location>
</feature>
<keyword evidence="9" id="KW-1185">Reference proteome</keyword>
<evidence type="ECO:0000256" key="4">
    <source>
        <dbReference type="PROSITE-ProRule" id="PRU00302"/>
    </source>
</evidence>
<dbReference type="PROSITE" id="PS00134">
    <property type="entry name" value="TRYPSIN_HIS"/>
    <property type="match status" value="1"/>
</dbReference>
<feature type="domain" description="Sushi" evidence="7">
    <location>
        <begin position="286"/>
        <end position="356"/>
    </location>
</feature>
<dbReference type="PROSITE" id="PS00135">
    <property type="entry name" value="TRYPSIN_SER"/>
    <property type="match status" value="1"/>
</dbReference>
<dbReference type="CDD" id="cd00033">
    <property type="entry name" value="CCP"/>
    <property type="match status" value="2"/>
</dbReference>
<proteinExistence type="predicted"/>
<dbReference type="CDD" id="cd00190">
    <property type="entry name" value="Tryp_SPc"/>
    <property type="match status" value="1"/>
</dbReference>
<dbReference type="Pfam" id="PF13855">
    <property type="entry name" value="LRR_8"/>
    <property type="match status" value="2"/>
</dbReference>
<keyword evidence="4" id="KW-0768">Sushi</keyword>
<feature type="disulfide bond" evidence="4">
    <location>
        <begin position="1061"/>
        <end position="1088"/>
    </location>
</feature>
<evidence type="ECO:0000313" key="9">
    <source>
        <dbReference type="Proteomes" id="UP000677054"/>
    </source>
</evidence>
<dbReference type="Pfam" id="PF13516">
    <property type="entry name" value="LRR_6"/>
    <property type="match status" value="1"/>
</dbReference>
<feature type="disulfide bond" evidence="4">
    <location>
        <begin position="1032"/>
        <end position="1075"/>
    </location>
</feature>
<evidence type="ECO:0000256" key="5">
    <source>
        <dbReference type="RuleBase" id="RU363034"/>
    </source>
</evidence>
<reference evidence="8" key="1">
    <citation type="submission" date="2020-11" db="EMBL/GenBank/DDBJ databases">
        <authorList>
            <person name="Tran Van P."/>
        </authorList>
    </citation>
    <scope>NUCLEOTIDE SEQUENCE</scope>
</reference>
<evidence type="ECO:0000259" key="7">
    <source>
        <dbReference type="PROSITE" id="PS50923"/>
    </source>
</evidence>
<keyword evidence="1" id="KW-0433">Leucine-rich repeat</keyword>
<dbReference type="InterPro" id="IPR035976">
    <property type="entry name" value="Sushi/SCR/CCP_sf"/>
</dbReference>
<dbReference type="Gene3D" id="3.80.10.10">
    <property type="entry name" value="Ribonuclease Inhibitor"/>
    <property type="match status" value="4"/>
</dbReference>
<dbReference type="SMART" id="SM00032">
    <property type="entry name" value="CCP"/>
    <property type="match status" value="2"/>
</dbReference>
<dbReference type="PANTHER" id="PTHR24366">
    <property type="entry name" value="IG(IMMUNOGLOBULIN) AND LRR(LEUCINE RICH REPEAT) DOMAINS"/>
    <property type="match status" value="1"/>
</dbReference>
<name>A0A7R8XJS8_9CRUS</name>
<dbReference type="SUPFAM" id="SSF52058">
    <property type="entry name" value="L domain-like"/>
    <property type="match status" value="2"/>
</dbReference>
<dbReference type="InterPro" id="IPR001314">
    <property type="entry name" value="Peptidase_S1A"/>
</dbReference>
<dbReference type="EMBL" id="CAJPEV010002094">
    <property type="protein sequence ID" value="CAG0895629.1"/>
    <property type="molecule type" value="Genomic_DNA"/>
</dbReference>
<dbReference type="InterPro" id="IPR001611">
    <property type="entry name" value="Leu-rich_rpt"/>
</dbReference>